<feature type="region of interest" description="Disordered" evidence="1">
    <location>
        <begin position="89"/>
        <end position="172"/>
    </location>
</feature>
<reference evidence="2" key="1">
    <citation type="submission" date="2022-03" db="EMBL/GenBank/DDBJ databases">
        <authorList>
            <person name="Tunstrom K."/>
        </authorList>
    </citation>
    <scope>NUCLEOTIDE SEQUENCE</scope>
</reference>
<organism evidence="2 3">
    <name type="scientific">Euphydryas editha</name>
    <name type="common">Edith's checkerspot</name>
    <dbReference type="NCBI Taxonomy" id="104508"/>
    <lineage>
        <taxon>Eukaryota</taxon>
        <taxon>Metazoa</taxon>
        <taxon>Ecdysozoa</taxon>
        <taxon>Arthropoda</taxon>
        <taxon>Hexapoda</taxon>
        <taxon>Insecta</taxon>
        <taxon>Pterygota</taxon>
        <taxon>Neoptera</taxon>
        <taxon>Endopterygota</taxon>
        <taxon>Lepidoptera</taxon>
        <taxon>Glossata</taxon>
        <taxon>Ditrysia</taxon>
        <taxon>Papilionoidea</taxon>
        <taxon>Nymphalidae</taxon>
        <taxon>Nymphalinae</taxon>
        <taxon>Euphydryas</taxon>
    </lineage>
</organism>
<accession>A0AAU9UT39</accession>
<feature type="compositionally biased region" description="Basic and acidic residues" evidence="1">
    <location>
        <begin position="157"/>
        <end position="172"/>
    </location>
</feature>
<evidence type="ECO:0000313" key="3">
    <source>
        <dbReference type="Proteomes" id="UP001153954"/>
    </source>
</evidence>
<evidence type="ECO:0000256" key="1">
    <source>
        <dbReference type="SAM" id="MobiDB-lite"/>
    </source>
</evidence>
<dbReference type="AlphaFoldDB" id="A0AAU9UT39"/>
<feature type="region of interest" description="Disordered" evidence="1">
    <location>
        <begin position="387"/>
        <end position="467"/>
    </location>
</feature>
<keyword evidence="3" id="KW-1185">Reference proteome</keyword>
<protein>
    <submittedName>
        <fullName evidence="2">Uncharacterized protein</fullName>
    </submittedName>
</protein>
<name>A0AAU9UT39_EUPED</name>
<proteinExistence type="predicted"/>
<comment type="caution">
    <text evidence="2">The sequence shown here is derived from an EMBL/GenBank/DDBJ whole genome shotgun (WGS) entry which is preliminary data.</text>
</comment>
<dbReference type="PANTHER" id="PTHR33066:SF2">
    <property type="entry name" value="FILAGGRIN-2-LIKE"/>
    <property type="match status" value="1"/>
</dbReference>
<feature type="compositionally biased region" description="Polar residues" evidence="1">
    <location>
        <begin position="124"/>
        <end position="141"/>
    </location>
</feature>
<evidence type="ECO:0000313" key="2">
    <source>
        <dbReference type="EMBL" id="CAH2102338.1"/>
    </source>
</evidence>
<gene>
    <name evidence="2" type="ORF">EEDITHA_LOCUS16984</name>
</gene>
<feature type="region of interest" description="Disordered" evidence="1">
    <location>
        <begin position="235"/>
        <end position="264"/>
    </location>
</feature>
<feature type="region of interest" description="Disordered" evidence="1">
    <location>
        <begin position="316"/>
        <end position="364"/>
    </location>
</feature>
<feature type="compositionally biased region" description="Basic and acidic residues" evidence="1">
    <location>
        <begin position="457"/>
        <end position="467"/>
    </location>
</feature>
<feature type="compositionally biased region" description="Basic residues" evidence="1">
    <location>
        <begin position="441"/>
        <end position="456"/>
    </location>
</feature>
<dbReference type="PANTHER" id="PTHR33066">
    <property type="entry name" value="INTEGRASE_SAM-LIKE_N DOMAIN-CONTAINING PROTEIN"/>
    <property type="match status" value="1"/>
</dbReference>
<dbReference type="EMBL" id="CAKOGL010000025">
    <property type="protein sequence ID" value="CAH2102338.1"/>
    <property type="molecule type" value="Genomic_DNA"/>
</dbReference>
<dbReference type="Proteomes" id="UP001153954">
    <property type="component" value="Unassembled WGS sequence"/>
</dbReference>
<feature type="compositionally biased region" description="Polar residues" evidence="1">
    <location>
        <begin position="240"/>
        <end position="255"/>
    </location>
</feature>
<sequence>MEIDNRSQNTIQQDTAIISPNFRCFNKVSNSNITVNVKRNSKFNSVKSLRAGPPDTVFYLASIHNSEIQRKMSNNFQSQGIKSVYETKAFPSVPPSPSAKFSTTRRLDGETGLKSSLLPPACKGSTQKVSPDQLSRSTVTDDVSAVRPGSSATDFRLSNELDRRNTSQKRTEVSGLFRRLSDSTSGQEYAYSTDRNRNTVFDQSGLVDQYGEIGNNTNEVNRFSGSHMGHQIQHEVPTLRENTTSSSDVASTTRSRQLEPKTGATSIRSSQLCNLHHPPGKVALPLTAATQQRTQKVSTIADSVSRRGTYRTKMVDGEYQSEVSDSSPKNADEPRHHRCVGHSMGSSGEQRHDKRPMGATPGKMALQSEGNVCCDSRYISQSNVAPEFYSDSSDRQQNSRVLYKKRRRNTITSIARSDPTAAETGGPPQHCASASPPTRPVQHRSRSSLTKSRRRRVAPDRRGNIETVRHVGHARSRPLCVTDSTCRTKLCFARLVRLERLLSRRVQQILALPTCMAISAAQPNTQGTGSPQFSLRNLEKTLVDTATMLLPAQVGKLHLEAWLISGGMP</sequence>